<reference evidence="2" key="1">
    <citation type="journal article" date="2019" name="Int. J. Syst. Evol. Microbiol.">
        <title>The Global Catalogue of Microorganisms (GCM) 10K type strain sequencing project: providing services to taxonomists for standard genome sequencing and annotation.</title>
        <authorList>
            <consortium name="The Broad Institute Genomics Platform"/>
            <consortium name="The Broad Institute Genome Sequencing Center for Infectious Disease"/>
            <person name="Wu L."/>
            <person name="Ma J."/>
        </authorList>
    </citation>
    <scope>NUCLEOTIDE SEQUENCE [LARGE SCALE GENOMIC DNA]</scope>
    <source>
        <strain evidence="2">JCM 17858</strain>
    </source>
</reference>
<comment type="caution">
    <text evidence="1">The sequence shown here is derived from an EMBL/GenBank/DDBJ whole genome shotgun (WGS) entry which is preliminary data.</text>
</comment>
<dbReference type="EMBL" id="BAABGR010000006">
    <property type="protein sequence ID" value="GAA4511761.1"/>
    <property type="molecule type" value="Genomic_DNA"/>
</dbReference>
<name>A0ABP8QWA5_9SPHI</name>
<proteinExistence type="predicted"/>
<protein>
    <submittedName>
        <fullName evidence="1">Uncharacterized protein</fullName>
    </submittedName>
</protein>
<keyword evidence="2" id="KW-1185">Reference proteome</keyword>
<sequence length="110" mass="12862">MFYIAFKKTFKVIDINDYEDYVGMCSFYERAVMGHGTGQNFYVGYLYVFMPLGKGFTADDVMEKYPDVVPYVFRRYGAPLERFLYGIRSGKDSQFGQKSECLLEFDLEIL</sequence>
<accession>A0ABP8QWA5</accession>
<gene>
    <name evidence="1" type="ORF">GCM10023173_04910</name>
</gene>
<organism evidence="1 2">
    <name type="scientific">Sphingobacterium thermophilum</name>
    <dbReference type="NCBI Taxonomy" id="768534"/>
    <lineage>
        <taxon>Bacteria</taxon>
        <taxon>Pseudomonadati</taxon>
        <taxon>Bacteroidota</taxon>
        <taxon>Sphingobacteriia</taxon>
        <taxon>Sphingobacteriales</taxon>
        <taxon>Sphingobacteriaceae</taxon>
        <taxon>Sphingobacterium</taxon>
    </lineage>
</organism>
<evidence type="ECO:0000313" key="1">
    <source>
        <dbReference type="EMBL" id="GAA4511761.1"/>
    </source>
</evidence>
<dbReference type="Proteomes" id="UP001500394">
    <property type="component" value="Unassembled WGS sequence"/>
</dbReference>
<evidence type="ECO:0000313" key="2">
    <source>
        <dbReference type="Proteomes" id="UP001500394"/>
    </source>
</evidence>